<dbReference type="AlphaFoldDB" id="A0A4C1Z5R5"/>
<evidence type="ECO:0000313" key="3">
    <source>
        <dbReference type="Proteomes" id="UP000299102"/>
    </source>
</evidence>
<protein>
    <submittedName>
        <fullName evidence="2">Uncharacterized protein</fullName>
    </submittedName>
</protein>
<name>A0A4C1Z5R5_EUMVA</name>
<dbReference type="Proteomes" id="UP000299102">
    <property type="component" value="Unassembled WGS sequence"/>
</dbReference>
<sequence length="140" mass="15974">MPGCQPRRAPELLRAKGCSHTRRCDCDTSATRLEIVVFKMGMSKFINSTRQLKKFHDIKRSTQISTRTKTKTENEAGIRNEGEIGIEIKDEVHCGDTASQALYHQGRGPGRRRKKRSNPFGPWERPIGVGFIWLRAHDQI</sequence>
<organism evidence="2 3">
    <name type="scientific">Eumeta variegata</name>
    <name type="common">Bagworm moth</name>
    <name type="synonym">Eumeta japonica</name>
    <dbReference type="NCBI Taxonomy" id="151549"/>
    <lineage>
        <taxon>Eukaryota</taxon>
        <taxon>Metazoa</taxon>
        <taxon>Ecdysozoa</taxon>
        <taxon>Arthropoda</taxon>
        <taxon>Hexapoda</taxon>
        <taxon>Insecta</taxon>
        <taxon>Pterygota</taxon>
        <taxon>Neoptera</taxon>
        <taxon>Endopterygota</taxon>
        <taxon>Lepidoptera</taxon>
        <taxon>Glossata</taxon>
        <taxon>Ditrysia</taxon>
        <taxon>Tineoidea</taxon>
        <taxon>Psychidae</taxon>
        <taxon>Oiketicinae</taxon>
        <taxon>Eumeta</taxon>
    </lineage>
</organism>
<evidence type="ECO:0000313" key="2">
    <source>
        <dbReference type="EMBL" id="GBP82652.1"/>
    </source>
</evidence>
<evidence type="ECO:0000256" key="1">
    <source>
        <dbReference type="SAM" id="MobiDB-lite"/>
    </source>
</evidence>
<feature type="region of interest" description="Disordered" evidence="1">
    <location>
        <begin position="102"/>
        <end position="121"/>
    </location>
</feature>
<dbReference type="EMBL" id="BGZK01001576">
    <property type="protein sequence ID" value="GBP82652.1"/>
    <property type="molecule type" value="Genomic_DNA"/>
</dbReference>
<accession>A0A4C1Z5R5</accession>
<proteinExistence type="predicted"/>
<reference evidence="2 3" key="1">
    <citation type="journal article" date="2019" name="Commun. Biol.">
        <title>The bagworm genome reveals a unique fibroin gene that provides high tensile strength.</title>
        <authorList>
            <person name="Kono N."/>
            <person name="Nakamura H."/>
            <person name="Ohtoshi R."/>
            <person name="Tomita M."/>
            <person name="Numata K."/>
            <person name="Arakawa K."/>
        </authorList>
    </citation>
    <scope>NUCLEOTIDE SEQUENCE [LARGE SCALE GENOMIC DNA]</scope>
</reference>
<gene>
    <name evidence="2" type="ORF">EVAR_58573_1</name>
</gene>
<comment type="caution">
    <text evidence="2">The sequence shown here is derived from an EMBL/GenBank/DDBJ whole genome shotgun (WGS) entry which is preliminary data.</text>
</comment>
<keyword evidence="3" id="KW-1185">Reference proteome</keyword>